<protein>
    <submittedName>
        <fullName evidence="2">Transcriptional regulator, putative</fullName>
    </submittedName>
</protein>
<sequence length="306" mass="36468">MELFLTQKEISSYDKNILNEFGCDRKTLERYLSEIESMYGHIITIKQGHKKSWKLIRVSDIFSEFIENSDDISHLFWMANEFNSEIFKELETSTLSRISKSDKNVFLFKNSIMEEIEDKKRNQIFKNLKSAIRNHEYRDIIYNYNEERYEKNIKCLKLVFMNNNWYLALIDENAKLKFRRLSFIQEVRYASKNSFQKKDIKPYLEFLKNVQNSMTLYGVTPKVATIKATSTIAKYFELNMKKFLPSQQFKKRCNDGGVIFTVSYTQELEILPFVQKWLPDLIILEPKELRKAYIKKLNATLGNYLS</sequence>
<dbReference type="PANTHER" id="PTHR34580:SF1">
    <property type="entry name" value="PROTEIN PAFC"/>
    <property type="match status" value="1"/>
</dbReference>
<dbReference type="Pfam" id="PF25583">
    <property type="entry name" value="WCX"/>
    <property type="match status" value="1"/>
</dbReference>
<proteinExistence type="predicted"/>
<dbReference type="InterPro" id="IPR051534">
    <property type="entry name" value="CBASS_pafABC_assoc_protein"/>
</dbReference>
<organism evidence="2">
    <name type="scientific">hydrothermal vent metagenome</name>
    <dbReference type="NCBI Taxonomy" id="652676"/>
    <lineage>
        <taxon>unclassified sequences</taxon>
        <taxon>metagenomes</taxon>
        <taxon>ecological metagenomes</taxon>
    </lineage>
</organism>
<name>A0A1W1CBY5_9ZZZZ</name>
<dbReference type="InterPro" id="IPR057727">
    <property type="entry name" value="WCX_dom"/>
</dbReference>
<accession>A0A1W1CBY5</accession>
<feature type="domain" description="WCX" evidence="1">
    <location>
        <begin position="224"/>
        <end position="299"/>
    </location>
</feature>
<dbReference type="EMBL" id="FPHE01000125">
    <property type="protein sequence ID" value="SFV63269.1"/>
    <property type="molecule type" value="Genomic_DNA"/>
</dbReference>
<gene>
    <name evidence="2" type="ORF">MNB_SV-12-1594</name>
</gene>
<dbReference type="AlphaFoldDB" id="A0A1W1CBY5"/>
<evidence type="ECO:0000313" key="2">
    <source>
        <dbReference type="EMBL" id="SFV63269.1"/>
    </source>
</evidence>
<dbReference type="PROSITE" id="PS52050">
    <property type="entry name" value="WYL"/>
    <property type="match status" value="1"/>
</dbReference>
<dbReference type="PANTHER" id="PTHR34580">
    <property type="match status" value="1"/>
</dbReference>
<evidence type="ECO:0000259" key="1">
    <source>
        <dbReference type="Pfam" id="PF25583"/>
    </source>
</evidence>
<reference evidence="2" key="1">
    <citation type="submission" date="2016-10" db="EMBL/GenBank/DDBJ databases">
        <authorList>
            <person name="de Groot N.N."/>
        </authorList>
    </citation>
    <scope>NUCLEOTIDE SEQUENCE</scope>
</reference>